<dbReference type="PANTHER" id="PTHR46890">
    <property type="entry name" value="NON-LTR RETROLELEMENT REVERSE TRANSCRIPTASE-LIKE PROTEIN-RELATED"/>
    <property type="match status" value="1"/>
</dbReference>
<protein>
    <recommendedName>
        <fullName evidence="3">Reverse transcriptase</fullName>
    </recommendedName>
</protein>
<name>A0AAE0EAT9_9ROSI</name>
<dbReference type="AlphaFoldDB" id="A0AAE0EAT9"/>
<gene>
    <name evidence="1" type="ORF">Dsin_013685</name>
</gene>
<dbReference type="EMBL" id="JANJYJ010000004">
    <property type="protein sequence ID" value="KAK3219715.1"/>
    <property type="molecule type" value="Genomic_DNA"/>
</dbReference>
<comment type="caution">
    <text evidence="1">The sequence shown here is derived from an EMBL/GenBank/DDBJ whole genome shotgun (WGS) entry which is preliminary data.</text>
</comment>
<dbReference type="Proteomes" id="UP001281410">
    <property type="component" value="Unassembled WGS sequence"/>
</dbReference>
<proteinExistence type="predicted"/>
<dbReference type="PANTHER" id="PTHR46890:SF48">
    <property type="entry name" value="RNA-DIRECTED DNA POLYMERASE"/>
    <property type="match status" value="1"/>
</dbReference>
<evidence type="ECO:0000313" key="2">
    <source>
        <dbReference type="Proteomes" id="UP001281410"/>
    </source>
</evidence>
<reference evidence="1" key="1">
    <citation type="journal article" date="2023" name="Plant J.">
        <title>Genome sequences and population genomics provide insights into the demographic history, inbreeding, and mutation load of two 'living fossil' tree species of Dipteronia.</title>
        <authorList>
            <person name="Feng Y."/>
            <person name="Comes H.P."/>
            <person name="Chen J."/>
            <person name="Zhu S."/>
            <person name="Lu R."/>
            <person name="Zhang X."/>
            <person name="Li P."/>
            <person name="Qiu J."/>
            <person name="Olsen K.M."/>
            <person name="Qiu Y."/>
        </authorList>
    </citation>
    <scope>NUCLEOTIDE SEQUENCE</scope>
    <source>
        <strain evidence="1">NBL</strain>
    </source>
</reference>
<evidence type="ECO:0000313" key="1">
    <source>
        <dbReference type="EMBL" id="KAK3219715.1"/>
    </source>
</evidence>
<dbReference type="InterPro" id="IPR052343">
    <property type="entry name" value="Retrotransposon-Effector_Assoc"/>
</dbReference>
<evidence type="ECO:0008006" key="3">
    <source>
        <dbReference type="Google" id="ProtNLM"/>
    </source>
</evidence>
<keyword evidence="2" id="KW-1185">Reference proteome</keyword>
<accession>A0AAE0EAT9</accession>
<organism evidence="1 2">
    <name type="scientific">Dipteronia sinensis</name>
    <dbReference type="NCBI Taxonomy" id="43782"/>
    <lineage>
        <taxon>Eukaryota</taxon>
        <taxon>Viridiplantae</taxon>
        <taxon>Streptophyta</taxon>
        <taxon>Embryophyta</taxon>
        <taxon>Tracheophyta</taxon>
        <taxon>Spermatophyta</taxon>
        <taxon>Magnoliopsida</taxon>
        <taxon>eudicotyledons</taxon>
        <taxon>Gunneridae</taxon>
        <taxon>Pentapetalae</taxon>
        <taxon>rosids</taxon>
        <taxon>malvids</taxon>
        <taxon>Sapindales</taxon>
        <taxon>Sapindaceae</taxon>
        <taxon>Hippocastanoideae</taxon>
        <taxon>Acereae</taxon>
        <taxon>Dipteronia</taxon>
    </lineage>
</organism>
<sequence length="285" mass="32600">MHGLMAEIQRRTERLGKWNAGNRRGLWKGGRRRIGKFLKIVGDYSAKIFRSREPNSLDMKRVLSCVRPCLSSSKSSFLYSKFTAEEDPTRAPGLDGLPALFYQNFWTIVGERVTKACLGVVNDGHWLEDVNGTLITLIPKVNCAAKIMEFRPISLCNVTYRIMAKELANRFGTVLDKVISETKSTFIPGQYISDNAVISFECIHALRRRKKCRKGTMALKLDMMRRLGFLNSWIDCIMRCVRTIKQILDWYASASVRSSKALVQDLYRLSARFWWGSEDTGSKIH</sequence>